<dbReference type="InterPro" id="IPR001054">
    <property type="entry name" value="A/G_cyclase"/>
</dbReference>
<accession>A0A562P8T8</accession>
<dbReference type="InterPro" id="IPR041664">
    <property type="entry name" value="AAA_16"/>
</dbReference>
<name>A0A562P8T8_9HYPH</name>
<keyword evidence="6" id="KW-1185">Reference proteome</keyword>
<dbReference type="InterPro" id="IPR029058">
    <property type="entry name" value="AB_hydrolase_fold"/>
</dbReference>
<dbReference type="Gene3D" id="1.25.40.10">
    <property type="entry name" value="Tetratricopeptide repeat domain"/>
    <property type="match status" value="1"/>
</dbReference>
<dbReference type="SUPFAM" id="SSF48452">
    <property type="entry name" value="TPR-like"/>
    <property type="match status" value="1"/>
</dbReference>
<dbReference type="GO" id="GO:0003677">
    <property type="term" value="F:DNA binding"/>
    <property type="evidence" value="ECO:0007669"/>
    <property type="project" value="InterPro"/>
</dbReference>
<dbReference type="InterPro" id="IPR027417">
    <property type="entry name" value="P-loop_NTPase"/>
</dbReference>
<evidence type="ECO:0000313" key="6">
    <source>
        <dbReference type="Proteomes" id="UP000317122"/>
    </source>
</evidence>
<dbReference type="Pfam" id="PF13191">
    <property type="entry name" value="AAA_16"/>
    <property type="match status" value="1"/>
</dbReference>
<dbReference type="Gene3D" id="3.30.70.1230">
    <property type="entry name" value="Nucleotide cyclase"/>
    <property type="match status" value="1"/>
</dbReference>
<dbReference type="PANTHER" id="PTHR16305">
    <property type="entry name" value="TESTICULAR SOLUBLE ADENYLYL CYCLASE"/>
    <property type="match status" value="1"/>
</dbReference>
<dbReference type="RefSeq" id="WP_145714945.1">
    <property type="nucleotide sequence ID" value="NZ_BSPF01000121.1"/>
</dbReference>
<dbReference type="GO" id="GO:0009190">
    <property type="term" value="P:cyclic nucleotide biosynthetic process"/>
    <property type="evidence" value="ECO:0007669"/>
    <property type="project" value="InterPro"/>
</dbReference>
<dbReference type="GO" id="GO:0006355">
    <property type="term" value="P:regulation of DNA-templated transcription"/>
    <property type="evidence" value="ECO:0007669"/>
    <property type="project" value="InterPro"/>
</dbReference>
<dbReference type="EMBL" id="VLKT01000006">
    <property type="protein sequence ID" value="TWI40828.1"/>
    <property type="molecule type" value="Genomic_DNA"/>
</dbReference>
<keyword evidence="2" id="KW-0067">ATP-binding</keyword>
<gene>
    <name evidence="5" type="ORF">IQ26_01249</name>
</gene>
<dbReference type="PROSITE" id="PS50125">
    <property type="entry name" value="GUANYLATE_CYCLASE_2"/>
    <property type="match status" value="1"/>
</dbReference>
<dbReference type="Gene3D" id="1.10.10.10">
    <property type="entry name" value="Winged helix-like DNA-binding domain superfamily/Winged helix DNA-binding domain"/>
    <property type="match status" value="1"/>
</dbReference>
<dbReference type="OrthoDB" id="7267294at2"/>
<dbReference type="PANTHER" id="PTHR16305:SF28">
    <property type="entry name" value="GUANYLATE CYCLASE DOMAIN-CONTAINING PROTEIN"/>
    <property type="match status" value="1"/>
</dbReference>
<dbReference type="InterPro" id="IPR011990">
    <property type="entry name" value="TPR-like_helical_dom_sf"/>
</dbReference>
<proteinExistence type="predicted"/>
<evidence type="ECO:0000256" key="3">
    <source>
        <dbReference type="SAM" id="MobiDB-lite"/>
    </source>
</evidence>
<dbReference type="InterPro" id="IPR016032">
    <property type="entry name" value="Sig_transdc_resp-reg_C-effctor"/>
</dbReference>
<dbReference type="InterPro" id="IPR036388">
    <property type="entry name" value="WH-like_DNA-bd_sf"/>
</dbReference>
<evidence type="ECO:0000259" key="4">
    <source>
        <dbReference type="PROSITE" id="PS50125"/>
    </source>
</evidence>
<dbReference type="GO" id="GO:0005524">
    <property type="term" value="F:ATP binding"/>
    <property type="evidence" value="ECO:0007669"/>
    <property type="project" value="UniProtKB-KW"/>
</dbReference>
<dbReference type="InterPro" id="IPR029787">
    <property type="entry name" value="Nucleotide_cyclase"/>
</dbReference>
<sequence length="1563" mass="171925">MSSAFEVRVFGDLTVRCDGEPVALTQSRKTRALLAYLAVQQKQQRREWLCEMFWDVPDDPRGALRWSLSKLRQILNADGETRLAADRNVVQLKPGSIWLDYDLIRGLSADAVGSLSTERLEAIAAAFAGPFLSDLYLPRCQAFEAWRVYCSNETEILHLKALRALIDRLGDEPERALPHLHTLQSLLPDNDLADEITCINERARVAVTARPITAGTTAGPGSRPSAEPLAPEPARDLTLPPSTRTSSGKQQIRYVNARDGTRIAYAISGSGPAIVRASHWMSHLDFDWESPVWGHWIDGLSSGFTLVRYDGRLNGLSDTVCQDVSFDAFVDDLECVVEAVGLDRFVLLGISQGCALSVEYTIRHPEKVAGLLIWGGYVRGWRARGNAAEIVRREAISALMRRGWGQDDPLFRQMFTNLFIPGANRVQMDWFNELQRRTLTPENAMRLSYVFADIDISRSLERLHVPTLVLHANGDLVAPFSEGLALARSITGARFVELDSANHILLAEEPAFGNFILEASAFANEALQAQTVVAVDPRTRRQATILCADFQYADPVMESLPPDVALERVDPFLTQATALVRDNGGTVLTISETELVASFGAPEPLEGHAALACRTALAVRELVLRHGDWMTGVRAALDTGIVIVGPTRDRALEVRGGPVSVAHTLSQALGRELVVATARTRAAAGGFVSMEVLAAPLLSEYPRNQRLFEVSEIRRGRSRWQLRADTQLSPFVGREMQLQILNKAWHDVFDGEGQTVFVVGDPGLGKSRVTHEFVGAIPHDDAENLEVGALETDLRSGFVVIRKLLQTLFGVGDTEAPPIAIEKVLAAQSAQGFDERLLDPIMAVMELPVQDPNWAIISGQERSRRMQEAAVGLLLFLGRRKPVVLLVEDLHWIDSESEGVLVRLAQALPTVRCLLILTCRPEYDRSAFAAAGPSEIRLPAFNTTEAASLLDYLVGRDPELERLRGAVSDACKGNALFLEETVRALAETGKLEGQPGRYRPSGEVDEIVVSASIQTIVDARFELLDKDAKRVAEVASIFGGEIPVLLLRRMTALPSLRFDAALQNLKKADLLVELQVFPEAFVRFKHVLIRAAVSGRIVSSALVELHRAALAELKAYYADRLEEHSERLARHAQQAHLWDEAVGYLLISARKAIRRSAHTTALEQLDLGVLLLRKNEIADADEQEIEFQLARGVALMAARGWGAAEVLAAFERAEELCGKIGDQARLFTALRGRAQYYMLSGKPAAAQELACRWAGMVKDDSDPGLAIETEHMFWTNNFFLGETAAAQNHAERAIGLYDPDRDHYLTYKYSGHDPGVCCRCFAGLSAWLAGEPDKARLRCEDAIGLAGRFEHPLSMALAYWGTSYLHMFAGAPEAALRAAESELQIAEKFQLPLLVGQAAFQVGWGQFRLGERASGLRGMEEAISAIRRTGAEMGLPYLIGLYAEALGESGRLDSARKSVEAALELGRYNGTYFQLAEVLRIEACIREKSGGGPDEIEKMLHKAANVATLQRSAIGQLRIAVELARCLRRRGDVDTARELIAPHGELIGKLDDSQDGRAAREFF</sequence>
<dbReference type="SUPFAM" id="SSF52540">
    <property type="entry name" value="P-loop containing nucleoside triphosphate hydrolases"/>
    <property type="match status" value="1"/>
</dbReference>
<dbReference type="Gene3D" id="3.40.50.1820">
    <property type="entry name" value="alpha/beta hydrolase"/>
    <property type="match status" value="1"/>
</dbReference>
<keyword evidence="1" id="KW-0547">Nucleotide-binding</keyword>
<dbReference type="Proteomes" id="UP000317122">
    <property type="component" value="Unassembled WGS sequence"/>
</dbReference>
<dbReference type="GO" id="GO:0035556">
    <property type="term" value="P:intracellular signal transduction"/>
    <property type="evidence" value="ECO:0007669"/>
    <property type="project" value="InterPro"/>
</dbReference>
<feature type="compositionally biased region" description="Polar residues" evidence="3">
    <location>
        <begin position="240"/>
        <end position="250"/>
    </location>
</feature>
<dbReference type="GO" id="GO:0005737">
    <property type="term" value="C:cytoplasm"/>
    <property type="evidence" value="ECO:0007669"/>
    <property type="project" value="TreeGrafter"/>
</dbReference>
<dbReference type="SUPFAM" id="SSF55073">
    <property type="entry name" value="Nucleotide cyclase"/>
    <property type="match status" value="1"/>
</dbReference>
<dbReference type="SUPFAM" id="SSF46894">
    <property type="entry name" value="C-terminal effector domain of the bipartite response regulators"/>
    <property type="match status" value="1"/>
</dbReference>
<reference evidence="5 6" key="1">
    <citation type="journal article" date="2015" name="Stand. Genomic Sci.">
        <title>Genomic Encyclopedia of Bacterial and Archaeal Type Strains, Phase III: the genomes of soil and plant-associated and newly described type strains.</title>
        <authorList>
            <person name="Whitman W.B."/>
            <person name="Woyke T."/>
            <person name="Klenk H.P."/>
            <person name="Zhou Y."/>
            <person name="Lilburn T.G."/>
            <person name="Beck B.J."/>
            <person name="De Vos P."/>
            <person name="Vandamme P."/>
            <person name="Eisen J.A."/>
            <person name="Garrity G."/>
            <person name="Hugenholtz P."/>
            <person name="Kyrpides N.C."/>
        </authorList>
    </citation>
    <scope>NUCLEOTIDE SEQUENCE [LARGE SCALE GENOMIC DNA]</scope>
    <source>
        <strain evidence="5 6">CGMCC 1.2546</strain>
    </source>
</reference>
<organism evidence="5 6">
    <name type="scientific">Mesorhizobium tianshanense</name>
    <dbReference type="NCBI Taxonomy" id="39844"/>
    <lineage>
        <taxon>Bacteria</taxon>
        <taxon>Pseudomonadati</taxon>
        <taxon>Pseudomonadota</taxon>
        <taxon>Alphaproteobacteria</taxon>
        <taxon>Hyphomicrobiales</taxon>
        <taxon>Phyllobacteriaceae</taxon>
        <taxon>Mesorhizobium</taxon>
    </lineage>
</organism>
<dbReference type="GO" id="GO:0004016">
    <property type="term" value="F:adenylate cyclase activity"/>
    <property type="evidence" value="ECO:0007669"/>
    <property type="project" value="UniProtKB-ARBA"/>
</dbReference>
<feature type="region of interest" description="Disordered" evidence="3">
    <location>
        <begin position="210"/>
        <end position="250"/>
    </location>
</feature>
<evidence type="ECO:0000256" key="2">
    <source>
        <dbReference type="ARBA" id="ARBA00022840"/>
    </source>
</evidence>
<evidence type="ECO:0000256" key="1">
    <source>
        <dbReference type="ARBA" id="ARBA00022741"/>
    </source>
</evidence>
<feature type="domain" description="Guanylate cyclase" evidence="4">
    <location>
        <begin position="544"/>
        <end position="666"/>
    </location>
</feature>
<dbReference type="Pfam" id="PF00561">
    <property type="entry name" value="Abhydrolase_1"/>
    <property type="match status" value="1"/>
</dbReference>
<comment type="caution">
    <text evidence="5">The sequence shown here is derived from an EMBL/GenBank/DDBJ whole genome shotgun (WGS) entry which is preliminary data.</text>
</comment>
<dbReference type="InterPro" id="IPR000073">
    <property type="entry name" value="AB_hydrolase_1"/>
</dbReference>
<dbReference type="SUPFAM" id="SSF53474">
    <property type="entry name" value="alpha/beta-Hydrolases"/>
    <property type="match status" value="1"/>
</dbReference>
<evidence type="ECO:0000313" key="5">
    <source>
        <dbReference type="EMBL" id="TWI40828.1"/>
    </source>
</evidence>
<protein>
    <submittedName>
        <fullName evidence="5">Putative ATPase</fullName>
    </submittedName>
</protein>